<sequence>MLVGAVAWWMAGDGLEVNDARASVLSFVVSLCTLLLALAGVLRRWQGRRRDDSLSGPRPTDPVMHAGYLKQTILAAAVAGDDALSRPQLLPLSWTSAAPELGDGVPAPPVGSRIRERKRNRLDVGFRRAIRDLAAHYRRIAGGRLVILGEPGAGKSVLSFMLVRGLLEEWRPGERVPLLLSAVSWDPTREKLGDWIVRTLAVAYYSGAREIPRSLLEHDLLLPVVDGLDEMPEFIRRLAVRAVNEALARDRPIVLACRTAEYAELIGTGSPPLRRAPVIELEPLDIEDVTAYLRAVDWADPARLEPLYAHLDAHPGGAVEAALATPLTVSMLRTVCERGGDLDPVLRLTSRAAVEDALVGAAVGEPDRSRRWLSYLAGHLHQHRERELAWWRLSGRLLSPWAVIGLALFCGVALTLLSWAWMLTFGGWQDLGLNTALLAGAYIGGGFAVLAIIAWYAGDAAAPPDGSPPPRPGGPPGCAGAWRPAWHWPPSQSCRSSSASA</sequence>
<evidence type="ECO:0000256" key="2">
    <source>
        <dbReference type="SAM" id="Phobius"/>
    </source>
</evidence>
<dbReference type="EMBL" id="JACHMB010000001">
    <property type="protein sequence ID" value="MBB5781697.1"/>
    <property type="molecule type" value="Genomic_DNA"/>
</dbReference>
<dbReference type="Gene3D" id="3.40.50.300">
    <property type="entry name" value="P-loop containing nucleotide triphosphate hydrolases"/>
    <property type="match status" value="1"/>
</dbReference>
<accession>A0A7W9GDA1</accession>
<comment type="caution">
    <text evidence="3">The sequence shown here is derived from an EMBL/GenBank/DDBJ whole genome shotgun (WGS) entry which is preliminary data.</text>
</comment>
<feature type="transmembrane region" description="Helical" evidence="2">
    <location>
        <begin position="20"/>
        <end position="42"/>
    </location>
</feature>
<feature type="transmembrane region" description="Helical" evidence="2">
    <location>
        <begin position="435"/>
        <end position="457"/>
    </location>
</feature>
<dbReference type="Proteomes" id="UP000579153">
    <property type="component" value="Unassembled WGS sequence"/>
</dbReference>
<feature type="compositionally biased region" description="Pro residues" evidence="1">
    <location>
        <begin position="465"/>
        <end position="475"/>
    </location>
</feature>
<keyword evidence="4" id="KW-1185">Reference proteome</keyword>
<keyword evidence="2" id="KW-0472">Membrane</keyword>
<dbReference type="AlphaFoldDB" id="A0A7W9GDA1"/>
<dbReference type="SUPFAM" id="SSF52540">
    <property type="entry name" value="P-loop containing nucleoside triphosphate hydrolases"/>
    <property type="match status" value="1"/>
</dbReference>
<proteinExistence type="predicted"/>
<evidence type="ECO:0008006" key="5">
    <source>
        <dbReference type="Google" id="ProtNLM"/>
    </source>
</evidence>
<keyword evidence="2" id="KW-0812">Transmembrane</keyword>
<feature type="region of interest" description="Disordered" evidence="1">
    <location>
        <begin position="464"/>
        <end position="484"/>
    </location>
</feature>
<dbReference type="RefSeq" id="WP_185074946.1">
    <property type="nucleotide sequence ID" value="NZ_JACHMB010000001.1"/>
</dbReference>
<gene>
    <name evidence="3" type="ORF">HD596_008453</name>
</gene>
<keyword evidence="2" id="KW-1133">Transmembrane helix</keyword>
<evidence type="ECO:0000313" key="3">
    <source>
        <dbReference type="EMBL" id="MBB5781697.1"/>
    </source>
</evidence>
<feature type="transmembrane region" description="Helical" evidence="2">
    <location>
        <begin position="401"/>
        <end position="423"/>
    </location>
</feature>
<evidence type="ECO:0000256" key="1">
    <source>
        <dbReference type="SAM" id="MobiDB-lite"/>
    </source>
</evidence>
<name>A0A7W9GDA1_9ACTN</name>
<reference evidence="3 4" key="1">
    <citation type="submission" date="2020-08" db="EMBL/GenBank/DDBJ databases">
        <title>Sequencing the genomes of 1000 actinobacteria strains.</title>
        <authorList>
            <person name="Klenk H.-P."/>
        </authorList>
    </citation>
    <scope>NUCLEOTIDE SEQUENCE [LARGE SCALE GENOMIC DNA]</scope>
    <source>
        <strain evidence="3 4">DSM 45507</strain>
    </source>
</reference>
<protein>
    <recommendedName>
        <fullName evidence="5">NACHT domain-containing protein</fullName>
    </recommendedName>
</protein>
<dbReference type="InterPro" id="IPR027417">
    <property type="entry name" value="P-loop_NTPase"/>
</dbReference>
<organism evidence="3 4">
    <name type="scientific">Nonomuraea jabiensis</name>
    <dbReference type="NCBI Taxonomy" id="882448"/>
    <lineage>
        <taxon>Bacteria</taxon>
        <taxon>Bacillati</taxon>
        <taxon>Actinomycetota</taxon>
        <taxon>Actinomycetes</taxon>
        <taxon>Streptosporangiales</taxon>
        <taxon>Streptosporangiaceae</taxon>
        <taxon>Nonomuraea</taxon>
    </lineage>
</organism>
<evidence type="ECO:0000313" key="4">
    <source>
        <dbReference type="Proteomes" id="UP000579153"/>
    </source>
</evidence>